<name>A0A0L0VKF3_9BASI</name>
<evidence type="ECO:0000256" key="1">
    <source>
        <dbReference type="SAM" id="MobiDB-lite"/>
    </source>
</evidence>
<dbReference type="AlphaFoldDB" id="A0A0L0VKF3"/>
<organism evidence="2 3">
    <name type="scientific">Puccinia striiformis f. sp. tritici PST-78</name>
    <dbReference type="NCBI Taxonomy" id="1165861"/>
    <lineage>
        <taxon>Eukaryota</taxon>
        <taxon>Fungi</taxon>
        <taxon>Dikarya</taxon>
        <taxon>Basidiomycota</taxon>
        <taxon>Pucciniomycotina</taxon>
        <taxon>Pucciniomycetes</taxon>
        <taxon>Pucciniales</taxon>
        <taxon>Pucciniaceae</taxon>
        <taxon>Puccinia</taxon>
    </lineage>
</organism>
<keyword evidence="3" id="KW-1185">Reference proteome</keyword>
<dbReference type="Proteomes" id="UP000054564">
    <property type="component" value="Unassembled WGS sequence"/>
</dbReference>
<proteinExistence type="predicted"/>
<sequence length="62" mass="6527">MDSLGFLSIVNHFLDTSKAKSKSESDGDDDGDGDGDGDDDGGRLLKANVNDVLIEIKSILNS</sequence>
<feature type="compositionally biased region" description="Acidic residues" evidence="1">
    <location>
        <begin position="26"/>
        <end position="39"/>
    </location>
</feature>
<feature type="non-terminal residue" evidence="2">
    <location>
        <position position="1"/>
    </location>
</feature>
<dbReference type="EMBL" id="AJIL01000043">
    <property type="protein sequence ID" value="KNE99760.1"/>
    <property type="molecule type" value="Genomic_DNA"/>
</dbReference>
<accession>A0A0L0VKF3</accession>
<comment type="caution">
    <text evidence="2">The sequence shown here is derived from an EMBL/GenBank/DDBJ whole genome shotgun (WGS) entry which is preliminary data.</text>
</comment>
<feature type="region of interest" description="Disordered" evidence="1">
    <location>
        <begin position="17"/>
        <end position="44"/>
    </location>
</feature>
<reference evidence="3" key="1">
    <citation type="submission" date="2014-03" db="EMBL/GenBank/DDBJ databases">
        <title>The Genome Sequence of Puccinia striiformis f. sp. tritici PST-78.</title>
        <authorList>
            <consortium name="The Broad Institute Genome Sequencing Platform"/>
            <person name="Cuomo C."/>
            <person name="Hulbert S."/>
            <person name="Chen X."/>
            <person name="Walker B."/>
            <person name="Young S.K."/>
            <person name="Zeng Q."/>
            <person name="Gargeya S."/>
            <person name="Fitzgerald M."/>
            <person name="Haas B."/>
            <person name="Abouelleil A."/>
            <person name="Alvarado L."/>
            <person name="Arachchi H.M."/>
            <person name="Berlin A.M."/>
            <person name="Chapman S.B."/>
            <person name="Goldberg J."/>
            <person name="Griggs A."/>
            <person name="Gujja S."/>
            <person name="Hansen M."/>
            <person name="Howarth C."/>
            <person name="Imamovic A."/>
            <person name="Larimer J."/>
            <person name="McCowan C."/>
            <person name="Montmayeur A."/>
            <person name="Murphy C."/>
            <person name="Neiman D."/>
            <person name="Pearson M."/>
            <person name="Priest M."/>
            <person name="Roberts A."/>
            <person name="Saif S."/>
            <person name="Shea T."/>
            <person name="Sisk P."/>
            <person name="Sykes S."/>
            <person name="Wortman J."/>
            <person name="Nusbaum C."/>
            <person name="Birren B."/>
        </authorList>
    </citation>
    <scope>NUCLEOTIDE SEQUENCE [LARGE SCALE GENOMIC DNA]</scope>
    <source>
        <strain evidence="3">race PST-78</strain>
    </source>
</reference>
<evidence type="ECO:0000313" key="3">
    <source>
        <dbReference type="Proteomes" id="UP000054564"/>
    </source>
</evidence>
<evidence type="ECO:0000313" key="2">
    <source>
        <dbReference type="EMBL" id="KNE99760.1"/>
    </source>
</evidence>
<gene>
    <name evidence="2" type="ORF">PSTG_07047</name>
</gene>
<protein>
    <submittedName>
        <fullName evidence="2">Uncharacterized protein</fullName>
    </submittedName>
</protein>